<accession>A0AAE0H0Y0</accession>
<reference evidence="1 2" key="1">
    <citation type="journal article" date="2015" name="Genome Biol. Evol.">
        <title>Comparative Genomics of a Bacterivorous Green Alga Reveals Evolutionary Causalities and Consequences of Phago-Mixotrophic Mode of Nutrition.</title>
        <authorList>
            <person name="Burns J.A."/>
            <person name="Paasch A."/>
            <person name="Narechania A."/>
            <person name="Kim E."/>
        </authorList>
    </citation>
    <scope>NUCLEOTIDE SEQUENCE [LARGE SCALE GENOMIC DNA]</scope>
    <source>
        <strain evidence="1 2">PLY_AMNH</strain>
    </source>
</reference>
<keyword evidence="2" id="KW-1185">Reference proteome</keyword>
<protein>
    <submittedName>
        <fullName evidence="1">Uncharacterized protein</fullName>
    </submittedName>
</protein>
<dbReference type="EMBL" id="LGRX02000675">
    <property type="protein sequence ID" value="KAK3287847.1"/>
    <property type="molecule type" value="Genomic_DNA"/>
</dbReference>
<name>A0AAE0H0Y0_9CHLO</name>
<comment type="caution">
    <text evidence="1">The sequence shown here is derived from an EMBL/GenBank/DDBJ whole genome shotgun (WGS) entry which is preliminary data.</text>
</comment>
<evidence type="ECO:0000313" key="1">
    <source>
        <dbReference type="EMBL" id="KAK3287847.1"/>
    </source>
</evidence>
<dbReference type="AlphaFoldDB" id="A0AAE0H0Y0"/>
<evidence type="ECO:0000313" key="2">
    <source>
        <dbReference type="Proteomes" id="UP001190700"/>
    </source>
</evidence>
<proteinExistence type="predicted"/>
<sequence length="280" mass="31152">MQAAYDDEDDDAFCEICDAFGKAEVHKGPSANTFPSAAGTTVREPSLRQQYCGLKELSGGRFAPIEPTVGAHSFVTKDATVTAAPPVVSDKKKPQLVVDKKIAFRTASVVHNDDRDLWRDWESPVMDMTPTQECGHFDSFTVAAEDAIGDSVDDADVFEDALPEEVVFDPPAECDATFIEDFSYAPHQHFRKSEIDKFYPPLLLRRDWRLASPTSRPRTRMLRRSHRHLARGLVVAASPACSTPPPLLTTLFFSAFMAYVEELVPPAQLRRLDQTVFGFV</sequence>
<dbReference type="Proteomes" id="UP001190700">
    <property type="component" value="Unassembled WGS sequence"/>
</dbReference>
<gene>
    <name evidence="1" type="ORF">CYMTET_4661</name>
</gene>
<organism evidence="1 2">
    <name type="scientific">Cymbomonas tetramitiformis</name>
    <dbReference type="NCBI Taxonomy" id="36881"/>
    <lineage>
        <taxon>Eukaryota</taxon>
        <taxon>Viridiplantae</taxon>
        <taxon>Chlorophyta</taxon>
        <taxon>Pyramimonadophyceae</taxon>
        <taxon>Pyramimonadales</taxon>
        <taxon>Pyramimonadaceae</taxon>
        <taxon>Cymbomonas</taxon>
    </lineage>
</organism>